<organism evidence="3 4">
    <name type="scientific">Candidatus Desulfatifera sulfidica</name>
    <dbReference type="NCBI Taxonomy" id="2841691"/>
    <lineage>
        <taxon>Bacteria</taxon>
        <taxon>Pseudomonadati</taxon>
        <taxon>Thermodesulfobacteriota</taxon>
        <taxon>Desulfobulbia</taxon>
        <taxon>Desulfobulbales</taxon>
        <taxon>Desulfobulbaceae</taxon>
        <taxon>Candidatus Desulfatifera</taxon>
    </lineage>
</organism>
<dbReference type="InterPro" id="IPR024442">
    <property type="entry name" value="Transposase_Zn_ribbon"/>
</dbReference>
<dbReference type="NCBIfam" id="NF033547">
    <property type="entry name" value="transpos_IS1595"/>
    <property type="match status" value="1"/>
</dbReference>
<evidence type="ECO:0000259" key="2">
    <source>
        <dbReference type="Pfam" id="PF12762"/>
    </source>
</evidence>
<dbReference type="AlphaFoldDB" id="A0A8J6N8Q0"/>
<evidence type="ECO:0000313" key="4">
    <source>
        <dbReference type="Proteomes" id="UP000599024"/>
    </source>
</evidence>
<feature type="domain" description="ISXO2-like transposase" evidence="2">
    <location>
        <begin position="151"/>
        <end position="264"/>
    </location>
</feature>
<proteinExistence type="predicted"/>
<reference evidence="3 4" key="1">
    <citation type="submission" date="2020-08" db="EMBL/GenBank/DDBJ databases">
        <title>Bridging the membrane lipid divide: bacteria of the FCB group superphylum have the potential to synthesize archaeal ether lipids.</title>
        <authorList>
            <person name="Villanueva L."/>
            <person name="Von Meijenfeldt F.A.B."/>
            <person name="Westbye A.B."/>
            <person name="Yadav S."/>
            <person name="Hopmans E.C."/>
            <person name="Dutilh B.E."/>
            <person name="Sinninghe Damste J.S."/>
        </authorList>
    </citation>
    <scope>NUCLEOTIDE SEQUENCE [LARGE SCALE GENOMIC DNA]</scope>
    <source>
        <strain evidence="3">NIOZ-UU81</strain>
    </source>
</reference>
<name>A0A8J6N8Q0_9BACT</name>
<gene>
    <name evidence="3" type="ORF">H8E79_07565</name>
</gene>
<comment type="caution">
    <text evidence="3">The sequence shown here is derived from an EMBL/GenBank/DDBJ whole genome shotgun (WGS) entry which is preliminary data.</text>
</comment>
<dbReference type="Pfam" id="PF12762">
    <property type="entry name" value="DDE_Tnp_IS1595"/>
    <property type="match status" value="1"/>
</dbReference>
<dbReference type="Proteomes" id="UP000599024">
    <property type="component" value="Unassembled WGS sequence"/>
</dbReference>
<feature type="domain" description="Transposase zinc-ribbon" evidence="1">
    <location>
        <begin position="21"/>
        <end position="64"/>
    </location>
</feature>
<dbReference type="InterPro" id="IPR024445">
    <property type="entry name" value="Tnp_ISXO2-like"/>
</dbReference>
<protein>
    <submittedName>
        <fullName evidence="3">IS1595 family transposase</fullName>
    </submittedName>
</protein>
<dbReference type="Pfam" id="PF12760">
    <property type="entry name" value="Zn_ribbon_IS1595"/>
    <property type="match status" value="1"/>
</dbReference>
<evidence type="ECO:0000313" key="3">
    <source>
        <dbReference type="EMBL" id="MBC8209008.1"/>
    </source>
</evidence>
<dbReference type="EMBL" id="JACNLK010000069">
    <property type="protein sequence ID" value="MBC8209008.1"/>
    <property type="molecule type" value="Genomic_DNA"/>
</dbReference>
<accession>A0A8J6N8Q0</accession>
<evidence type="ECO:0000259" key="1">
    <source>
        <dbReference type="Pfam" id="PF12760"/>
    </source>
</evidence>
<sequence length="304" mass="34229">MPKPNQKFPTTKQEFKRRFTDEETCLEFLFQARWPNGFQCPTCNWQANDSNSTRSITCPHCGHQTSLTTNTIMHGTKKSLSEWLLGLWWLTINESGASAKNLQRLLKLSSYQTAWTWLQKMRMAMGIADQTLCQGVVEIGCRTVTPAWEGKEQTLILAAAEAILPSGITGRIRMTQINKLDAAEINSFLVNAVQSGSSIITPEETVYQSIDHAYITTQSFSNGNPHRPDELLKSFEIWLNKVHRGAVSSKHIQLYLHEFCFRNNSALLPNQEAVFAALIRGVMYDKAKPYHALVASNSQGGFNE</sequence>